<dbReference type="STRING" id="1798374.A2Z33_02770"/>
<feature type="region of interest" description="Disordered" evidence="1">
    <location>
        <begin position="1"/>
        <end position="25"/>
    </location>
</feature>
<feature type="compositionally biased region" description="Polar residues" evidence="1">
    <location>
        <begin position="76"/>
        <end position="92"/>
    </location>
</feature>
<evidence type="ECO:0000313" key="3">
    <source>
        <dbReference type="EMBL" id="OGG01433.1"/>
    </source>
</evidence>
<evidence type="ECO:0000256" key="2">
    <source>
        <dbReference type="SAM" id="Phobius"/>
    </source>
</evidence>
<dbReference type="AlphaFoldDB" id="A0A1F5YN12"/>
<sequence length="156" mass="16144">MQKTVTVSDDAVPEKPQEPIVRKLDDGKPMKKTAAAVFTVLILLGIATGYLLSTSGGTSLGGSDSAPGSVSDAKSVGSTDTETFKDSATGTVETGGLNGEGTHKLIRDGGPSQTVYLISSVVNLDDFVGKKITVWGQTQAAEKAAWLMDVGKVEIE</sequence>
<comment type="caution">
    <text evidence="3">The sequence shown here is derived from an EMBL/GenBank/DDBJ whole genome shotgun (WGS) entry which is preliminary data.</text>
</comment>
<feature type="compositionally biased region" description="Basic and acidic residues" evidence="1">
    <location>
        <begin position="12"/>
        <end position="25"/>
    </location>
</feature>
<keyword evidence="2" id="KW-1133">Transmembrane helix</keyword>
<accession>A0A1F5YN12</accession>
<feature type="region of interest" description="Disordered" evidence="1">
    <location>
        <begin position="57"/>
        <end position="105"/>
    </location>
</feature>
<evidence type="ECO:0000256" key="1">
    <source>
        <dbReference type="SAM" id="MobiDB-lite"/>
    </source>
</evidence>
<keyword evidence="2" id="KW-0812">Transmembrane</keyword>
<name>A0A1F5YN12_9BACT</name>
<protein>
    <submittedName>
        <fullName evidence="3">Uncharacterized protein</fullName>
    </submittedName>
</protein>
<evidence type="ECO:0000313" key="4">
    <source>
        <dbReference type="Proteomes" id="UP000178448"/>
    </source>
</evidence>
<organism evidence="3 4">
    <name type="scientific">Candidatus Gottesmanbacteria bacterium RBG_16_52_11</name>
    <dbReference type="NCBI Taxonomy" id="1798374"/>
    <lineage>
        <taxon>Bacteria</taxon>
        <taxon>Candidatus Gottesmaniibacteriota</taxon>
    </lineage>
</organism>
<dbReference type="EMBL" id="MFJD01000016">
    <property type="protein sequence ID" value="OGG01433.1"/>
    <property type="molecule type" value="Genomic_DNA"/>
</dbReference>
<gene>
    <name evidence="3" type="ORF">A2Z33_02770</name>
</gene>
<feature type="transmembrane region" description="Helical" evidence="2">
    <location>
        <begin position="33"/>
        <end position="52"/>
    </location>
</feature>
<proteinExistence type="predicted"/>
<keyword evidence="2" id="KW-0472">Membrane</keyword>
<dbReference type="Proteomes" id="UP000178448">
    <property type="component" value="Unassembled WGS sequence"/>
</dbReference>
<reference evidence="3 4" key="1">
    <citation type="journal article" date="2016" name="Nat. Commun.">
        <title>Thousands of microbial genomes shed light on interconnected biogeochemical processes in an aquifer system.</title>
        <authorList>
            <person name="Anantharaman K."/>
            <person name="Brown C.T."/>
            <person name="Hug L.A."/>
            <person name="Sharon I."/>
            <person name="Castelle C.J."/>
            <person name="Probst A.J."/>
            <person name="Thomas B.C."/>
            <person name="Singh A."/>
            <person name="Wilkins M.J."/>
            <person name="Karaoz U."/>
            <person name="Brodie E.L."/>
            <person name="Williams K.H."/>
            <person name="Hubbard S.S."/>
            <person name="Banfield J.F."/>
        </authorList>
    </citation>
    <scope>NUCLEOTIDE SEQUENCE [LARGE SCALE GENOMIC DNA]</scope>
</reference>